<keyword evidence="3 4" id="KW-0326">Glycosidase</keyword>
<dbReference type="SMART" id="SM00710">
    <property type="entry name" value="PbH1"/>
    <property type="match status" value="6"/>
</dbReference>
<gene>
    <name evidence="6" type="ORF">BKA02_000393</name>
</gene>
<dbReference type="PANTHER" id="PTHR31339:SF9">
    <property type="entry name" value="PLASMIN AND FIBRONECTIN-BINDING PROTEIN A"/>
    <property type="match status" value="1"/>
</dbReference>
<dbReference type="InterPro" id="IPR011050">
    <property type="entry name" value="Pectin_lyase_fold/virulence"/>
</dbReference>
<dbReference type="Proteomes" id="UP000552045">
    <property type="component" value="Unassembled WGS sequence"/>
</dbReference>
<dbReference type="AlphaFoldDB" id="A0A7Y9ESU6"/>
<comment type="caution">
    <text evidence="6">The sequence shown here is derived from an EMBL/GenBank/DDBJ whole genome shotgun (WGS) entry which is preliminary data.</text>
</comment>
<evidence type="ECO:0000313" key="7">
    <source>
        <dbReference type="Proteomes" id="UP000552045"/>
    </source>
</evidence>
<dbReference type="EMBL" id="JACCBH010000001">
    <property type="protein sequence ID" value="NYD53338.1"/>
    <property type="molecule type" value="Genomic_DNA"/>
</dbReference>
<dbReference type="InterPro" id="IPR006626">
    <property type="entry name" value="PbH1"/>
</dbReference>
<organism evidence="6 7">
    <name type="scientific">Microbacterium pseudoresistens</name>
    <dbReference type="NCBI Taxonomy" id="640634"/>
    <lineage>
        <taxon>Bacteria</taxon>
        <taxon>Bacillati</taxon>
        <taxon>Actinomycetota</taxon>
        <taxon>Actinomycetes</taxon>
        <taxon>Micrococcales</taxon>
        <taxon>Microbacteriaceae</taxon>
        <taxon>Microbacterium</taxon>
    </lineage>
</organism>
<keyword evidence="7" id="KW-1185">Reference proteome</keyword>
<dbReference type="PANTHER" id="PTHR31339">
    <property type="entry name" value="PECTIN LYASE-RELATED"/>
    <property type="match status" value="1"/>
</dbReference>
<dbReference type="InterPro" id="IPR012334">
    <property type="entry name" value="Pectin_lyas_fold"/>
</dbReference>
<feature type="compositionally biased region" description="Polar residues" evidence="5">
    <location>
        <begin position="359"/>
        <end position="376"/>
    </location>
</feature>
<evidence type="ECO:0000256" key="2">
    <source>
        <dbReference type="ARBA" id="ARBA00022801"/>
    </source>
</evidence>
<comment type="similarity">
    <text evidence="1 4">Belongs to the glycosyl hydrolase 28 family.</text>
</comment>
<dbReference type="InterPro" id="IPR000743">
    <property type="entry name" value="Glyco_hydro_28"/>
</dbReference>
<accession>A0A7Y9ESU6</accession>
<evidence type="ECO:0000256" key="4">
    <source>
        <dbReference type="RuleBase" id="RU361169"/>
    </source>
</evidence>
<protein>
    <submittedName>
        <fullName evidence="6">Polygalacturonase</fullName>
    </submittedName>
</protein>
<dbReference type="RefSeq" id="WP_179430785.1">
    <property type="nucleotide sequence ID" value="NZ_BAABLC010000003.1"/>
</dbReference>
<dbReference type="Pfam" id="PF00295">
    <property type="entry name" value="Glyco_hydro_28"/>
    <property type="match status" value="1"/>
</dbReference>
<dbReference type="GO" id="GO:0005975">
    <property type="term" value="P:carbohydrate metabolic process"/>
    <property type="evidence" value="ECO:0007669"/>
    <property type="project" value="InterPro"/>
</dbReference>
<proteinExistence type="inferred from homology"/>
<dbReference type="InterPro" id="IPR051801">
    <property type="entry name" value="GH28_Enzymes"/>
</dbReference>
<reference evidence="6 7" key="1">
    <citation type="submission" date="2020-07" db="EMBL/GenBank/DDBJ databases">
        <title>Sequencing the genomes of 1000 actinobacteria strains.</title>
        <authorList>
            <person name="Klenk H.-P."/>
        </authorList>
    </citation>
    <scope>NUCLEOTIDE SEQUENCE [LARGE SCALE GENOMIC DNA]</scope>
    <source>
        <strain evidence="6 7">DSM 22185</strain>
    </source>
</reference>
<name>A0A7Y9ESU6_9MICO</name>
<evidence type="ECO:0000256" key="1">
    <source>
        <dbReference type="ARBA" id="ARBA00008834"/>
    </source>
</evidence>
<dbReference type="SUPFAM" id="SSF51126">
    <property type="entry name" value="Pectin lyase-like"/>
    <property type="match status" value="1"/>
</dbReference>
<evidence type="ECO:0000256" key="3">
    <source>
        <dbReference type="ARBA" id="ARBA00023295"/>
    </source>
</evidence>
<keyword evidence="2 4" id="KW-0378">Hydrolase</keyword>
<sequence length="434" mass="45750">MTTRDLVEFSPRGDGRALDTAALQNGIDAVHDDGGGTLLIGDGQYLTGGLLLRSGVTLELSAGATIIASPRYDDFREHDAATAVEGARHAMIYARDARDVGIRGRGRILGNADAYFAVEADADGYRVPHPLRPRIVLFEGCEAVTIADITIERAPIWTVHIAGCDDVAITGVTIDNDLTMANTDCIDIDGSRRVRIADCRLSSADDGVCIKTTELTGRFRRPAEHIVVTGCIVRSTSCAIKIGTETVEDVGFVVVSDCTVTANRGIGLISRDGGGLRHILVSGVTFDCPMAGEAYWGKADPVFVSAGRRVEGVDPGVIEHVRFSGLSGVADGAINVHAGEGGRIRDIVFDGVRLVQRHSPSPLQGQYDTRPVASSETGPGAAPGGGTTGVDLYPGGLPGVFARGVEELTLRDVEVFRPDPLPAGWNSQTIVEVP</sequence>
<evidence type="ECO:0000256" key="5">
    <source>
        <dbReference type="SAM" id="MobiDB-lite"/>
    </source>
</evidence>
<evidence type="ECO:0000313" key="6">
    <source>
        <dbReference type="EMBL" id="NYD53338.1"/>
    </source>
</evidence>
<dbReference type="GO" id="GO:0004650">
    <property type="term" value="F:polygalacturonase activity"/>
    <property type="evidence" value="ECO:0007669"/>
    <property type="project" value="InterPro"/>
</dbReference>
<dbReference type="Gene3D" id="2.160.20.10">
    <property type="entry name" value="Single-stranded right-handed beta-helix, Pectin lyase-like"/>
    <property type="match status" value="1"/>
</dbReference>
<feature type="region of interest" description="Disordered" evidence="5">
    <location>
        <begin position="359"/>
        <end position="389"/>
    </location>
</feature>